<dbReference type="AlphaFoldDB" id="Q7RAD4"/>
<dbReference type="PaxDb" id="73239-Q7RAD4"/>
<evidence type="ECO:0000313" key="1">
    <source>
        <dbReference type="EMBL" id="EAA18799.1"/>
    </source>
</evidence>
<keyword evidence="2" id="KW-1185">Reference proteome</keyword>
<organism evidence="1 2">
    <name type="scientific">Plasmodium yoelii yoelii</name>
    <dbReference type="NCBI Taxonomy" id="73239"/>
    <lineage>
        <taxon>Eukaryota</taxon>
        <taxon>Sar</taxon>
        <taxon>Alveolata</taxon>
        <taxon>Apicomplexa</taxon>
        <taxon>Aconoidasida</taxon>
        <taxon>Haemosporida</taxon>
        <taxon>Plasmodiidae</taxon>
        <taxon>Plasmodium</taxon>
        <taxon>Plasmodium (Vinckeia)</taxon>
    </lineage>
</organism>
<dbReference type="InParanoid" id="Q7RAD4"/>
<gene>
    <name evidence="1" type="ORF">PY06566</name>
</gene>
<dbReference type="EMBL" id="AABL01002234">
    <property type="protein sequence ID" value="EAA18799.1"/>
    <property type="molecule type" value="Genomic_DNA"/>
</dbReference>
<sequence length="114" mass="12946">MGSNERIFRHLIQALGASLIASSAYQKWPTWSYFIYSGKNTSLDPERSFENNQLIGFSISLSPLNVIEMNDLHVIQSLSGPNKYTHTQLSVIANRYCVHVLQMNNKHYPSVQST</sequence>
<protein>
    <submittedName>
        <fullName evidence="1">Uncharacterized protein</fullName>
    </submittedName>
</protein>
<dbReference type="Proteomes" id="UP000008553">
    <property type="component" value="Unassembled WGS sequence"/>
</dbReference>
<reference evidence="1 2" key="1">
    <citation type="journal article" date="2002" name="Nature">
        <title>Genome sequence and comparative analysis of the model rodent malaria parasite Plasmodium yoelii yoelii.</title>
        <authorList>
            <person name="Carlton J.M."/>
            <person name="Angiuoli S.V."/>
            <person name="Suh B.B."/>
            <person name="Kooij T.W."/>
            <person name="Pertea M."/>
            <person name="Silva J.C."/>
            <person name="Ermolaeva M.D."/>
            <person name="Allen J.E."/>
            <person name="Selengut J.D."/>
            <person name="Koo H.L."/>
            <person name="Peterson J.D."/>
            <person name="Pop M."/>
            <person name="Kosack D.S."/>
            <person name="Shumway M.F."/>
            <person name="Bidwell S.L."/>
            <person name="Shallom S.J."/>
            <person name="van Aken S.E."/>
            <person name="Riedmuller S.B."/>
            <person name="Feldblyum T.V."/>
            <person name="Cho J.K."/>
            <person name="Quackenbush J."/>
            <person name="Sedegah M."/>
            <person name="Shoaibi A."/>
            <person name="Cummings L.M."/>
            <person name="Florens L."/>
            <person name="Yates J.R."/>
            <person name="Raine J.D."/>
            <person name="Sinden R.E."/>
            <person name="Harris M.A."/>
            <person name="Cunningham D.A."/>
            <person name="Preiser P.R."/>
            <person name="Bergman L.W."/>
            <person name="Vaidya A.B."/>
            <person name="van Lin L.H."/>
            <person name="Janse C.J."/>
            <person name="Waters A.P."/>
            <person name="Smith H.O."/>
            <person name="White O.R."/>
            <person name="Salzberg S.L."/>
            <person name="Venter J.C."/>
            <person name="Fraser C.M."/>
            <person name="Hoffman S.L."/>
            <person name="Gardner M.J."/>
            <person name="Carucci D.J."/>
        </authorList>
    </citation>
    <scope>NUCLEOTIDE SEQUENCE [LARGE SCALE GENOMIC DNA]</scope>
    <source>
        <strain evidence="1 2">17XNL</strain>
    </source>
</reference>
<name>Q7RAD4_PLAYO</name>
<proteinExistence type="predicted"/>
<comment type="caution">
    <text evidence="1">The sequence shown here is derived from an EMBL/GenBank/DDBJ whole genome shotgun (WGS) entry which is preliminary data.</text>
</comment>
<accession>Q7RAD4</accession>
<evidence type="ECO:0000313" key="2">
    <source>
        <dbReference type="Proteomes" id="UP000008553"/>
    </source>
</evidence>